<organism evidence="2 3">
    <name type="scientific">Sarocladium strictum</name>
    <name type="common">Black bundle disease fungus</name>
    <name type="synonym">Acremonium strictum</name>
    <dbReference type="NCBI Taxonomy" id="5046"/>
    <lineage>
        <taxon>Eukaryota</taxon>
        <taxon>Fungi</taxon>
        <taxon>Dikarya</taxon>
        <taxon>Ascomycota</taxon>
        <taxon>Pezizomycotina</taxon>
        <taxon>Sordariomycetes</taxon>
        <taxon>Hypocreomycetidae</taxon>
        <taxon>Hypocreales</taxon>
        <taxon>Sarocladiaceae</taxon>
        <taxon>Sarocladium</taxon>
    </lineage>
</organism>
<evidence type="ECO:0000313" key="3">
    <source>
        <dbReference type="Proteomes" id="UP001175261"/>
    </source>
</evidence>
<feature type="compositionally biased region" description="Basic and acidic residues" evidence="1">
    <location>
        <begin position="436"/>
        <end position="447"/>
    </location>
</feature>
<gene>
    <name evidence="2" type="ORF">NLU13_0792</name>
</gene>
<feature type="region of interest" description="Disordered" evidence="1">
    <location>
        <begin position="203"/>
        <end position="223"/>
    </location>
</feature>
<name>A0AA39LB48_SARSR</name>
<dbReference type="Proteomes" id="UP001175261">
    <property type="component" value="Unassembled WGS sequence"/>
</dbReference>
<feature type="region of interest" description="Disordered" evidence="1">
    <location>
        <begin position="1203"/>
        <end position="1236"/>
    </location>
</feature>
<keyword evidence="3" id="KW-1185">Reference proteome</keyword>
<feature type="region of interest" description="Disordered" evidence="1">
    <location>
        <begin position="81"/>
        <end position="143"/>
    </location>
</feature>
<feature type="region of interest" description="Disordered" evidence="1">
    <location>
        <begin position="428"/>
        <end position="447"/>
    </location>
</feature>
<proteinExistence type="predicted"/>
<feature type="compositionally biased region" description="Polar residues" evidence="1">
    <location>
        <begin position="209"/>
        <end position="223"/>
    </location>
</feature>
<feature type="compositionally biased region" description="Low complexity" evidence="1">
    <location>
        <begin position="1131"/>
        <end position="1144"/>
    </location>
</feature>
<accession>A0AA39LB48</accession>
<sequence>MGSNNPVPSRAAIHALRGLVFGTSCSVVLIAEERRRRLKTVRAAAENARKIHAAKTHRALSTSDGLSAWEARLLHRNEEVLASAGESPSPRNFRRPEPDKKRARTRTENHSIDADENAKPNDDAHGSPAAAGKPTFARHKKTEVSNVSAQDAISRAASDGLSAWVNRLAGGSIASISPATSAAKVENKHILTELAIRAPSLSSRGAGYSENQRTPTAAQVEASSNAWKLVDHSMHKSSLPLQHRPRDSVDPANDSVMEGMEEPLTNAPDAIIESRTERSVVKERGPIFDAGFMAAAGDGLAKWELLTGVDITPSIDNTPSLEKTTRDPKWGEQAEQSAVSTEVTSQTHYSTQQTFGIPALTSYTEHHASKIQSLVQAGDALASWQVQFQQHQLARLKAPWANPASQSKQTQDSAEATQHIGAVRNAELDPTQSEQPSEHRGELPFELDKNNRFQPTFQISEIGEVSQTFIDRIENSEMQAIQPGLVWSQCCLLLEKMLAVHAEGEHDYPVHHLRSLVSFMSRTGSTAPEDFQYRPYDISLKVFQRTSQERPSRLEEYLLLLKSIGMDETELLRDIIAWTVRCRHPDILREVLNVLQQDSMSHVWQGGWFLTTLLGLSVKSPLPPQEFFASLQAAGFAQDSLPSFVLTEFRRRILTPEAVARHDTLALAILQTIDEQGSMGTDLTVARALLVRDAHHASADDVLKRVEGVRRLPEGESWLRSWWLQLVNIFVLSHESAENVVLLKGMYAMEPFALQQSWVEQPLKDYSETGDLDNFIDWLSFSVQSGFQFDTQSASKLTALLTEKWSVPLRDIEKVLPAIKPYLIPANDLEKVRAQQIGPPDHHVFTQMRQQCHEKNWHAAITIFDNSLAQDLPFSGRCLGMAVTACLERDGPSSEAARYFVESASSQGHDVTDQRRRLLIASCKSGRRPGQALTTALEQGLKMSAEAYIVVARECIERKQWTEALQICERRASEFGNGKLGYDEQNFSALLRIYVLLGTPSAYEALGRLVTDFISEPRWWHRSKLCKETIKHQQKRLLSERRADPRLIEAVKLALAAAQEHIAESRARSGNPDWIMAEVIAILQSGKKVSKAAKQAARSRDWRFRNSDLAASICSRQIKSPEVPKTPKITPQPARQQERQPATPSGSDPWQALRSQRHVEKIPQRQLTNGLKLDNTKANAASVEQSWEALEEQAEASLQKLGIHAGPRQKAPATSGRAKAKAKAKPEFKETAGDPVEDQIRKLMRIA</sequence>
<dbReference type="EMBL" id="JAPDFR010000001">
    <property type="protein sequence ID" value="KAK0391291.1"/>
    <property type="molecule type" value="Genomic_DNA"/>
</dbReference>
<reference evidence="2" key="1">
    <citation type="submission" date="2022-10" db="EMBL/GenBank/DDBJ databases">
        <title>Determination and structural analysis of whole genome sequence of Sarocladium strictum F4-1.</title>
        <authorList>
            <person name="Hu L."/>
            <person name="Jiang Y."/>
        </authorList>
    </citation>
    <scope>NUCLEOTIDE SEQUENCE</scope>
    <source>
        <strain evidence="2">F4-1</strain>
    </source>
</reference>
<feature type="compositionally biased region" description="Basic and acidic residues" evidence="1">
    <location>
        <begin position="94"/>
        <end position="125"/>
    </location>
</feature>
<feature type="region of interest" description="Disordered" evidence="1">
    <location>
        <begin position="1115"/>
        <end position="1151"/>
    </location>
</feature>
<protein>
    <submittedName>
        <fullName evidence="2">Uncharacterized protein</fullName>
    </submittedName>
</protein>
<comment type="caution">
    <text evidence="2">The sequence shown here is derived from an EMBL/GenBank/DDBJ whole genome shotgun (WGS) entry which is preliminary data.</text>
</comment>
<evidence type="ECO:0000256" key="1">
    <source>
        <dbReference type="SAM" id="MobiDB-lite"/>
    </source>
</evidence>
<dbReference type="AlphaFoldDB" id="A0AA39LB48"/>
<evidence type="ECO:0000313" key="2">
    <source>
        <dbReference type="EMBL" id="KAK0391291.1"/>
    </source>
</evidence>